<evidence type="ECO:0000313" key="5">
    <source>
        <dbReference type="EMBL" id="CAB9505197.1"/>
    </source>
</evidence>
<keyword evidence="6" id="KW-1185">Reference proteome</keyword>
<name>A0A9N8H9Y3_9STRA</name>
<dbReference type="SUPFAM" id="SSF51120">
    <property type="entry name" value="beta-Roll"/>
    <property type="match status" value="4"/>
</dbReference>
<evidence type="ECO:0000313" key="6">
    <source>
        <dbReference type="Proteomes" id="UP001153069"/>
    </source>
</evidence>
<proteinExistence type="predicted"/>
<feature type="region of interest" description="Disordered" evidence="3">
    <location>
        <begin position="24"/>
        <end position="58"/>
    </location>
</feature>
<comment type="caution">
    <text evidence="5">The sequence shown here is derived from an EMBL/GenBank/DDBJ whole genome shotgun (WGS) entry which is preliminary data.</text>
</comment>
<feature type="region of interest" description="Disordered" evidence="3">
    <location>
        <begin position="5133"/>
        <end position="5257"/>
    </location>
</feature>
<feature type="compositionally biased region" description="Low complexity" evidence="3">
    <location>
        <begin position="24"/>
        <end position="46"/>
    </location>
</feature>
<feature type="chain" id="PRO_5040500563" evidence="4">
    <location>
        <begin position="23"/>
        <end position="5257"/>
    </location>
</feature>
<dbReference type="InterPro" id="IPR018511">
    <property type="entry name" value="Hemolysin-typ_Ca-bd_CS"/>
</dbReference>
<gene>
    <name evidence="5" type="ORF">SEMRO_222_G091180.1</name>
</gene>
<feature type="signal peptide" evidence="4">
    <location>
        <begin position="1"/>
        <end position="22"/>
    </location>
</feature>
<dbReference type="GO" id="GO:0005509">
    <property type="term" value="F:calcium ion binding"/>
    <property type="evidence" value="ECO:0007669"/>
    <property type="project" value="InterPro"/>
</dbReference>
<feature type="compositionally biased region" description="Polar residues" evidence="3">
    <location>
        <begin position="4879"/>
        <end position="4891"/>
    </location>
</feature>
<feature type="compositionally biased region" description="Low complexity" evidence="3">
    <location>
        <begin position="5162"/>
        <end position="5207"/>
    </location>
</feature>
<feature type="compositionally biased region" description="Low complexity" evidence="3">
    <location>
        <begin position="5233"/>
        <end position="5244"/>
    </location>
</feature>
<keyword evidence="2" id="KW-0964">Secreted</keyword>
<dbReference type="InterPro" id="IPR001343">
    <property type="entry name" value="Hemolysn_Ca-bd"/>
</dbReference>
<dbReference type="EMBL" id="CAICTM010000221">
    <property type="protein sequence ID" value="CAB9505197.1"/>
    <property type="molecule type" value="Genomic_DNA"/>
</dbReference>
<dbReference type="PROSITE" id="PS00330">
    <property type="entry name" value="HEMOLYSIN_CALCIUM"/>
    <property type="match status" value="3"/>
</dbReference>
<accession>A0A9N8H9Y3</accession>
<evidence type="ECO:0000256" key="3">
    <source>
        <dbReference type="SAM" id="MobiDB-lite"/>
    </source>
</evidence>
<feature type="compositionally biased region" description="Low complexity" evidence="3">
    <location>
        <begin position="5133"/>
        <end position="5145"/>
    </location>
</feature>
<feature type="region of interest" description="Disordered" evidence="3">
    <location>
        <begin position="1701"/>
        <end position="1721"/>
    </location>
</feature>
<dbReference type="PANTHER" id="PTHR38340:SF1">
    <property type="entry name" value="S-LAYER PROTEIN"/>
    <property type="match status" value="1"/>
</dbReference>
<dbReference type="OrthoDB" id="436550at2759"/>
<organism evidence="5 6">
    <name type="scientific">Seminavis robusta</name>
    <dbReference type="NCBI Taxonomy" id="568900"/>
    <lineage>
        <taxon>Eukaryota</taxon>
        <taxon>Sar</taxon>
        <taxon>Stramenopiles</taxon>
        <taxon>Ochrophyta</taxon>
        <taxon>Bacillariophyta</taxon>
        <taxon>Bacillariophyceae</taxon>
        <taxon>Bacillariophycidae</taxon>
        <taxon>Naviculales</taxon>
        <taxon>Naviculaceae</taxon>
        <taxon>Seminavis</taxon>
    </lineage>
</organism>
<dbReference type="InterPro" id="IPR011049">
    <property type="entry name" value="Serralysin-like_metalloprot_C"/>
</dbReference>
<protein>
    <submittedName>
        <fullName evidence="5">Kringle domain</fullName>
    </submittedName>
</protein>
<dbReference type="Proteomes" id="UP001153069">
    <property type="component" value="Unassembled WGS sequence"/>
</dbReference>
<evidence type="ECO:0000256" key="4">
    <source>
        <dbReference type="SAM" id="SignalP"/>
    </source>
</evidence>
<feature type="region of interest" description="Disordered" evidence="3">
    <location>
        <begin position="4871"/>
        <end position="4891"/>
    </location>
</feature>
<sequence length="5257" mass="557255">MKLLSTVAWMAMAALLPTVATAAPTKAPTKAPSPAPSTAQPSASPSDVPSQSPTKHEAESTILDEALDAFSADFLEIATVGNLDVTIPLIGVSVKDVVGDGGIYAALNFTEFVPEKIGSNTDATLPAEDVQRLLNEFADAQTGTTVQVYSSDESALCPSATPQTEPIEASWVDANHQEMKIAFCLSVPYSQTVTLDTNGLFDASASHVLVETSASMTVTATVIVAAELTVFFDPDAQGKVTEPQFAIDPITCTMSAVDGGVDLNLVLGVLELSSTANADLSVGFTFCFDDAAACGDSQLGTSNVYLTITGSYTIGGTVTATSTVPGLTLDPSADFTISGTGIMDNYVPTISVSNLNDLDGFVSFSPANLLRMLRQIEATIFRLQEHEYFLTTSIPLTDTTFSTALATGSVFLANKYYVAIPQALSVRPKKSRTLLSSEAFDSTLSASAGKTYELVYTLGPDLLANPSDLAAVDDLAESTVCPFTLAANMSTVEDFAQAVVDETATCTINVCRMAEANACTRDDASSAPTLDIRGSCIDTCHVVVDTYLDDDGNDRMYITSVVDADNTTDVVFLSLNEEASVRAGPTNLYGFPLNQAATPELVPRFDSIVDFVDTLANAVTTQFPGVTIGFEYVAPAGDDYGRYELNIVVGKDNTIDANWSPPDGDLGDFGSVAIESASLALTASASFSTGFAIVLGPDSTESLTMLGTACNTADTSGFLCALEETQFNITYVIQDGDPINHVITVPAAASSTSNASSTLLTALNAMDTGNFPNGIATITEIGSNLINIEFDPDISEIELDAQKYCQDATNSSIVDMSSKVFQCADGYVPYKIANSYGLEDQVTSKVSFQLMVAQSKVEATVSLSGSADITANLNDVISVAATVAVSEVGGNVSLTCGLDQYTAYSDWVQDIVSLNNFDASATVDGSFTATVDALAPFSVSASANGYFTTPFDVDFVNPTKPDITFDVDLPNVGDVRFITYKDVVSCMSLTQTFLVGDGSVESCSDGLLNFDLLGKNPFFEKIPILGKRPCASLDLLSAYTDLIDYLVGEVDEGINTTFTALEEKLESALADVVASTGGTAGVTFATSVATDDDGTTTRATLTVDLVLEWSLSFLEELGLSLNDILDGVDVAGDEVSTAINALLGDVIPANGFGEITFDGTIKFQSGIGLERTVELSPPDGTAAFEGTTCFMLGTSGLQMGFNGGTDGSVLGFDGMLGPFAGTFGIDLNFIDGGGPLDGLSLDVSLDPSFNYYLDASFPDRIATPSSFEVVDGVTGLLTKLSGVWAGGVQGEFKAEIPSVDVNLNLGMSFPDIQTLFSTPKIAIFDILSDSTSMGSFSETVGGTLEFSLESFTSLGHLADLVIPGIGDLMLGDGAFSNFVDAVQQFFDRIDSFTFGASGFITSIDIPFLKKKIATSLGAGSGGTSGSSVFKQAGAKIAGAFDDALDTLVGELGGTIAEEVASLLNDVLADYLVPDQEVEPICGCGEDDDGNFLSGDDCPCADNDGSIESIEWKIPLGGAALTFEIPLDFELDTKLALDLNFTQADDEPIVLTIGWSFTLGIGYDIETGLFLDTFPGDTEISIEALLSVTSPSITASLFNFLDANLTDTKCDIAAGFFIDFDKVAGLRLSSEENATDRNYGRMSLSDFKGISTDFFQPLVRAAATFGTHMELSVSDELIGDAANYVPKLSGDIVGVLYKEITTDDPTPAPSPAPTSAPGANTRRLERVERDLAGLGRLSPTEHNARRLMETMRSLTFTDTLATGYDFSAEYCAIPEDDPSTGCLLVQNLEMDTQKLVDVFTPAIEIFVTSDGDGALDELAAPLLPLNDPIPGVSDLTGKEMTILDAGEAYPKAARGVAAVRTFLETYEKIKTFVEDFTEDGVITIADECDVLAGFECTGGLFGEDEGDEAEGRKLEVTEGAHEIFALTNKEGLPISPADFEFRRRLGTCDTDGSTCTDGTFDGDCSTCCSGSCSTTSEKVKKAKCLKEKVKCVANGIDGLSFPFLSDPTVMIGLITGDDFGLVEYAPEALEFALAAEFCYTLYTPPFVELCILLEFSSTLRYGVSLDTKGIREAVTQKEPIKALNSFAIMDLFDDVDEPILILAGSVGLNINANAVFLEVGLTATVGFVATADIFDPFPETSGGLVRPYELITYQGLNPMNWFEFTLSIYFELEMYIRVQIWLIFDKITIYELSYSIREELIEPIEISPPGVTPVVQVEGGELVLTATSEAESSGLVCVSQDGVLGEETIECAIGQKFATGEGVSQLSLTTSGASGRVLDMLHYDGSYAGRMVLTSSTDATFTSIQSPIDLGDVGTLSLNYYTSGTTILSNGAIVIEAMAIQAGLANVKFNNIQAGYLTLPFPEVQDLTTTLSDCNHPYTLDGHTNLVIDAANIQSGCSVVATGGQNEASVLIDFGTSTSCPDGKNSLTVSTSGDSTTIDLYRASDGLTKSFSFGPAFQIFEFLMSECDDTVTLDSTLSTTLSVKINGRSGDDTVTVGDANNGVNLIYGDLDVIGGPSVSGDTLIIIDTPASSGKVETISSKFLDGFLLGENQTFEYNTFEVLDVSLSDTANDLTVTSTPLGSSTYIYGGSYADLFTINATKGDIQIEGRDGDDVFSVYELYTGTTAVFKGEGGDDTLQIDGRVNGGATQGSTIDGATIEWSGGLNDDTLDTYFVSYGESVINIVDDHDGTNKIQLDCADFACYVLSRENFLANIHTPDANTSTIERINLESTATIQSLLIRLNEGLNEMFFDDTMAKTDVYGGSERDEFHIGQKYNSERDEMAGVDDPIDTTLTTQGYLSDGNHHTIVINGQGGGDYFDVIRNTQLLDLNGDSGDDTFVIRSFLALRIVDGETLESDAGDVTAAGGDDSDYFEIGDTVTSYVVNAGVDVDGGTGNDRAVIVGTEADDNYVVTDGNIYGGGLSVRFSNIEMLDVTGEAGNDVFSILSTNPNVITSVYGALGSDTFYIAPRSVDPVISKNTKGHTGVLEHEIASADEEYNGLLVEGIAVNVLDNDELGYIQVVETSASYVLTEDDDMEFDFYVFPTVEPTGLVQVDVGSQMSINDHPYVILMYDIRGANAVDGEVETTNGGTLSLTWTAGDMEPYHVTVRHNPDAEPLSITDYSGLISLDLSTLTEDTLYNTSEQAIQPIYNMLIPRKDGSSGAKSVTIIEPTGETVVAEGDTHGFDATYDIYLRPCTDDMKATTTVNITETVSGQVTFSPSSITGDEWGDECKVTVTVKAINDAVSEGLHFVTLGHTVEDLSGNDILLSDDSILAASNVLVKIHDDDIAGVIIEESNGATATAEIDDADQSRIYQYSTQPSFSTYFEDSYQIRLSKEPSDTVTVTVESIATASDDADQLGGLVSNEEIAIRTTERIQANVRLTEGGTPDNSTTLTFTPTNWYEWQTVYVSAVNDAIKEGVDLLNFPSQPSFLSLIQGPLTVAGSDSPDVPAVSDPLMMPGETDTDEFVVPDGYEVDDSMFYAVEEKQVNTLIINNLDVRGELASVGTLLADQFYGMNMGQNLVVSGAAQRDGIVYGDMSVIEINLGDGVDEITVVNTTEALHVINANGGDDSIRVKAVSGPFVIHGGSGNDTVKVSSDSSTVDEILALLAFDGGTDDSDADSLVIDNTGDSVGADPVLNVTRDLVEVDSMAMPDSSEAPREVFLISLRGATNGSYDLQITESLNSSVTTSIIEEVPASTTAEGLEGLIQDALFPDGYESSCGTTGITVCSQSVKVYDMGTGFLVTFVGERLNQGVSLEYITDNLVNFESEMFQNSTLDIKERPSDIVYANTEYLDIGMGAGDTILNIRGSTATTKITTQSLDDYIFISSEANQDSSNAASVDVLLGWLDYLEEDVTVEAGSGRHRLMMSDEKSSISMAAEGDPAVLTSTSLTNIKEGLGNIYFSAEGGHWSAGVNLWLGKNDDYLSVTSIPANEDGNDLRTTTSIHAGSGDDVMTVDLDADAHPGAVFIANGQAGDDSINGTTSSLPLILFGDDGDDVLVSGSGSDILIGDYGRVIWTSNDGTNTTAVASAGAGGYGDFTDGVVRTVSEIVTVAPGEGGSDTLIMNDGDDVGIGCYLNDTIDGGDGMDILFGDAAQILYYDESTSPKSLMTIDCEDGGYDTLYGGSGSVDYLVGGGFADTIYGGTAEVDDAADGCDLVFGDHAQILLEEEPAFKLISAETTFPECTGGDDYIYLGAGDDIAFGAAGNDHIEGNAGQDIIFGDFGEYDAQLSYPQYKSYITHAEYSGNDTIHGGSEDDIIFGQEGHDVIYGDEGQDDITGGHNILHGEDGGDTIHGGDNEDTIVGDNARILREGTAGNTFPWEHEITWVTFPAPFDTEVIREVRLFDDVDLVQGDDVIYGDGGNDVIWGQRGDDTLHGGEGEDELVGGLGSDYLDGGHGNDIVLGDVGFVVRRFDETGTPRLNSDTSGTTSSYVWHKDIVLEEVGKITSAHQISTTLNSSALLAEDVAASSMMIVANEYSDGKQTSDPKRGGWPTELILFDLEPSHNDVLHGSHGDDILIGQRGDDTFVGGYGNNLIIGDAGTNSITYNMDFPKIYEIYRALSAPSPFEVPQYGAVFSIDYKLWPNQYRQVDSLGSIIDLAVNMDDLQSDSNLLHDIIGVSALETGDGTCLQPMFGAVPGFLNSQHRFHGNDNIASGKGSSIVIGDDIIGNSGFDLSQFSDIETVRERLDDLINSLSVRMSTLEVDTERSGYAYNADADMSVACDTISTNPSGSSLVTGDSLTIMGRTYKADGVDENSLLQMSEDILNRFLDLELVLVDFHFALYEIHHNLLSRALNSETSNPSLAVPLHTLKLADDTIKSYGNDIVIGDSATLFVQADRPGITGFAFEGMDNAFDQNVERALSSIRTAREAARDDHANADLTPTSPFSNQQKNSLPFDDVPFVNSIGTDEIYLNEGNNLAVGDFAVLGGVASSRDVKTADLSAYVESVETLRKRPVASLNDNNLDVFGYSIEFYNERYDSQTSKLVEPSYHGDYFSGNSSSNVIFGDYWTSYGFEQLTSGDFRADESSNAFSQWDNARWTLFAGDTIEVVSGTKVDSQKGSDTITGGAITNDKMTTESASFTQQLIQSHGLYARLKEDLYEGVLPYSALTALKGGYQCVDPETASWIPPFVTEAGTSTTEGSSKTSAPVSSAPVTDAPVPVTDAPVSTAPASSAPATSSPVAKVTGSPTTLVTSSPVTPVTDAPTSAPTKAPTDTPTSAPTKAPTDAPTSAPTEGSPGNANGNSNGNGNGKNKRNRLRH</sequence>
<evidence type="ECO:0000256" key="2">
    <source>
        <dbReference type="ARBA" id="ARBA00022525"/>
    </source>
</evidence>
<dbReference type="GO" id="GO:0005576">
    <property type="term" value="C:extracellular region"/>
    <property type="evidence" value="ECO:0007669"/>
    <property type="project" value="UniProtKB-SubCell"/>
</dbReference>
<dbReference type="Gene3D" id="2.150.10.10">
    <property type="entry name" value="Serralysin-like metalloprotease, C-terminal"/>
    <property type="match status" value="4"/>
</dbReference>
<comment type="subcellular location">
    <subcellularLocation>
        <location evidence="1">Secreted</location>
    </subcellularLocation>
</comment>
<reference evidence="5" key="1">
    <citation type="submission" date="2020-06" db="EMBL/GenBank/DDBJ databases">
        <authorList>
            <consortium name="Plant Systems Biology data submission"/>
        </authorList>
    </citation>
    <scope>NUCLEOTIDE SEQUENCE</scope>
    <source>
        <strain evidence="5">D6</strain>
    </source>
</reference>
<dbReference type="PANTHER" id="PTHR38340">
    <property type="entry name" value="S-LAYER PROTEIN"/>
    <property type="match status" value="1"/>
</dbReference>
<evidence type="ECO:0000256" key="1">
    <source>
        <dbReference type="ARBA" id="ARBA00004613"/>
    </source>
</evidence>
<dbReference type="InterPro" id="IPR050557">
    <property type="entry name" value="RTX_toxin/Mannuronan_C5-epim"/>
</dbReference>
<keyword evidence="4" id="KW-0732">Signal</keyword>
<dbReference type="Pfam" id="PF00353">
    <property type="entry name" value="HemolysinCabind"/>
    <property type="match status" value="6"/>
</dbReference>